<evidence type="ECO:0000313" key="2">
    <source>
        <dbReference type="Proteomes" id="UP000683925"/>
    </source>
</evidence>
<keyword evidence="2" id="KW-1185">Reference proteome</keyword>
<comment type="caution">
    <text evidence="1">The sequence shown here is derived from an EMBL/GenBank/DDBJ whole genome shotgun (WGS) entry which is preliminary data.</text>
</comment>
<name>A0A8S1TZN1_PAROT</name>
<organism evidence="1 2">
    <name type="scientific">Paramecium octaurelia</name>
    <dbReference type="NCBI Taxonomy" id="43137"/>
    <lineage>
        <taxon>Eukaryota</taxon>
        <taxon>Sar</taxon>
        <taxon>Alveolata</taxon>
        <taxon>Ciliophora</taxon>
        <taxon>Intramacronucleata</taxon>
        <taxon>Oligohymenophorea</taxon>
        <taxon>Peniculida</taxon>
        <taxon>Parameciidae</taxon>
        <taxon>Paramecium</taxon>
    </lineage>
</organism>
<proteinExistence type="predicted"/>
<evidence type="ECO:0000313" key="1">
    <source>
        <dbReference type="EMBL" id="CAD8156449.1"/>
    </source>
</evidence>
<gene>
    <name evidence="1" type="ORF">POCTA_138.1.T0320122</name>
</gene>
<dbReference type="Proteomes" id="UP000683925">
    <property type="component" value="Unassembled WGS sequence"/>
</dbReference>
<sequence>MILLFQKRKSFIKQIKQYEQSIQSELLICLKFQQRIQNLSAFLHIQKIMKRTNYANDYLTMNKIPLFECNK</sequence>
<dbReference type="AlphaFoldDB" id="A0A8S1TZN1"/>
<accession>A0A8S1TZN1</accession>
<protein>
    <submittedName>
        <fullName evidence="1">Uncharacterized protein</fullName>
    </submittedName>
</protein>
<reference evidence="1" key="1">
    <citation type="submission" date="2021-01" db="EMBL/GenBank/DDBJ databases">
        <authorList>
            <consortium name="Genoscope - CEA"/>
            <person name="William W."/>
        </authorList>
    </citation>
    <scope>NUCLEOTIDE SEQUENCE</scope>
</reference>
<dbReference type="EMBL" id="CAJJDP010000032">
    <property type="protein sequence ID" value="CAD8156449.1"/>
    <property type="molecule type" value="Genomic_DNA"/>
</dbReference>